<dbReference type="InterPro" id="IPR036977">
    <property type="entry name" value="DNA_primase_Znf_CHC2"/>
</dbReference>
<dbReference type="SUPFAM" id="SSF57783">
    <property type="entry name" value="Zinc beta-ribbon"/>
    <property type="match status" value="1"/>
</dbReference>
<dbReference type="GO" id="GO:0006260">
    <property type="term" value="P:DNA replication"/>
    <property type="evidence" value="ECO:0007669"/>
    <property type="project" value="InterPro"/>
</dbReference>
<reference evidence="1 2" key="1">
    <citation type="submission" date="2014-08" db="EMBL/GenBank/DDBJ databases">
        <title>Genome sequence of Tetragenococcus muriaticus.</title>
        <authorList>
            <person name="Chuea-nongthon C."/>
            <person name="Rodtong S."/>
            <person name="Yongsawatdigul J."/>
            <person name="Steele J.L."/>
            <person name="Liu X.-y."/>
            <person name="Speers J."/>
            <person name="Glasner J.D."/>
            <person name="Neeno-Eckwall E.C."/>
        </authorList>
    </citation>
    <scope>NUCLEOTIDE SEQUENCE [LARGE SCALE GENOMIC DNA]</scope>
    <source>
        <strain evidence="1 2">PMC-11-5</strain>
    </source>
</reference>
<proteinExistence type="predicted"/>
<dbReference type="RefSeq" id="WP_038025725.1">
    <property type="nucleotide sequence ID" value="NZ_JPVU01000084.1"/>
</dbReference>
<dbReference type="GO" id="GO:0003677">
    <property type="term" value="F:DNA binding"/>
    <property type="evidence" value="ECO:0007669"/>
    <property type="project" value="InterPro"/>
</dbReference>
<dbReference type="OrthoDB" id="581132at2"/>
<protein>
    <submittedName>
        <fullName evidence="1">Uncharacterized protein</fullName>
    </submittedName>
</protein>
<dbReference type="GO" id="GO:0008270">
    <property type="term" value="F:zinc ion binding"/>
    <property type="evidence" value="ECO:0007669"/>
    <property type="project" value="InterPro"/>
</dbReference>
<dbReference type="EMBL" id="JPVU01000084">
    <property type="protein sequence ID" value="KFN92737.1"/>
    <property type="molecule type" value="Genomic_DNA"/>
</dbReference>
<evidence type="ECO:0000313" key="1">
    <source>
        <dbReference type="EMBL" id="KFN92737.1"/>
    </source>
</evidence>
<evidence type="ECO:0000313" key="2">
    <source>
        <dbReference type="Proteomes" id="UP000029380"/>
    </source>
</evidence>
<organism evidence="1 2">
    <name type="scientific">Tetragenococcus muriaticus PMC-11-5</name>
    <dbReference type="NCBI Taxonomy" id="1302649"/>
    <lineage>
        <taxon>Bacteria</taxon>
        <taxon>Bacillati</taxon>
        <taxon>Bacillota</taxon>
        <taxon>Bacilli</taxon>
        <taxon>Lactobacillales</taxon>
        <taxon>Enterococcaceae</taxon>
        <taxon>Tetragenococcus</taxon>
    </lineage>
</organism>
<dbReference type="PATRIC" id="fig|1302649.3.peg.756"/>
<sequence length="631" mass="73056">MMIDMQVDSKEITEKPKGNDKLFEVRGRVLKKENHREITNTEELLEVLNIGKSFIPSKLKGNSNAKENFVETNLIILDVDNDGNEYLSIEDAKQISVIKDQAIAIQKSISYSKDKEKYKIIFLLEEPICDHDEMKRVYEWLFTKVPGCDPSVNQSNRLFFGGKGIVVINKNNRLARNEELQKKKGEESALQVVEHPLRTLSKTNEFFEAILSEDKKRIREQFYPFLESIDRTSSKTIHEGLLKIDLKELLDERKHLNCLFHEDNNPSASIYNNEGYSLYKCQADSCGFFGNLINIIREVKGRKLSYTECFNWLCQQLDLCTDEYQEVLDKRTGFFDTVESVAVIEGSRINSMIRKKLVDIKLVYEFLLSHIHFDSEKGIYCVMSGSLIAKLINPQNISQYQVNKWNKLLSFMTFLGIIEKVKDSEAPEAIVKYLNKLQEEKQQAKRTSLYKLFPLDGDVGKNIVENISPDLDKFHFTFGEFSYALVKACYGQEVANAIFPQVLRIDYTQEELNILDYALEQLNGQVSVTKEYYGEQNLISDVALNLNLSKKRVENFLKANRGYFYRYGYCLESMTKDTMHALNIEKGNRRLAYIKLHNMWEVRKGSAVIPFSQTIYVKNVGSVRKEPSEFR</sequence>
<comment type="caution">
    <text evidence="1">The sequence shown here is derived from an EMBL/GenBank/DDBJ whole genome shotgun (WGS) entry which is preliminary data.</text>
</comment>
<dbReference type="AlphaFoldDB" id="A0A091C909"/>
<accession>A0A091C909</accession>
<dbReference type="Gene3D" id="3.90.580.10">
    <property type="entry name" value="Zinc finger, CHC2-type domain"/>
    <property type="match status" value="1"/>
</dbReference>
<dbReference type="Proteomes" id="UP000029380">
    <property type="component" value="Unassembled WGS sequence"/>
</dbReference>
<name>A0A091C909_9ENTE</name>
<gene>
    <name evidence="1" type="ORF">TMUPMC115_0753</name>
</gene>